<gene>
    <name evidence="2" type="ORF">SCLCIDRAFT_29664</name>
</gene>
<keyword evidence="3" id="KW-1185">Reference proteome</keyword>
<feature type="compositionally biased region" description="Polar residues" evidence="1">
    <location>
        <begin position="62"/>
        <end position="76"/>
    </location>
</feature>
<reference evidence="2 3" key="1">
    <citation type="submission" date="2014-04" db="EMBL/GenBank/DDBJ databases">
        <authorList>
            <consortium name="DOE Joint Genome Institute"/>
            <person name="Kuo A."/>
            <person name="Kohler A."/>
            <person name="Nagy L.G."/>
            <person name="Floudas D."/>
            <person name="Copeland A."/>
            <person name="Barry K.W."/>
            <person name="Cichocki N."/>
            <person name="Veneault-Fourrey C."/>
            <person name="LaButti K."/>
            <person name="Lindquist E.A."/>
            <person name="Lipzen A."/>
            <person name="Lundell T."/>
            <person name="Morin E."/>
            <person name="Murat C."/>
            <person name="Sun H."/>
            <person name="Tunlid A."/>
            <person name="Henrissat B."/>
            <person name="Grigoriev I.V."/>
            <person name="Hibbett D.S."/>
            <person name="Martin F."/>
            <person name="Nordberg H.P."/>
            <person name="Cantor M.N."/>
            <person name="Hua S.X."/>
        </authorList>
    </citation>
    <scope>NUCLEOTIDE SEQUENCE [LARGE SCALE GENOMIC DNA]</scope>
    <source>
        <strain evidence="2 3">Foug A</strain>
    </source>
</reference>
<reference evidence="3" key="2">
    <citation type="submission" date="2015-01" db="EMBL/GenBank/DDBJ databases">
        <title>Evolutionary Origins and Diversification of the Mycorrhizal Mutualists.</title>
        <authorList>
            <consortium name="DOE Joint Genome Institute"/>
            <consortium name="Mycorrhizal Genomics Consortium"/>
            <person name="Kohler A."/>
            <person name="Kuo A."/>
            <person name="Nagy L.G."/>
            <person name="Floudas D."/>
            <person name="Copeland A."/>
            <person name="Barry K.W."/>
            <person name="Cichocki N."/>
            <person name="Veneault-Fourrey C."/>
            <person name="LaButti K."/>
            <person name="Lindquist E.A."/>
            <person name="Lipzen A."/>
            <person name="Lundell T."/>
            <person name="Morin E."/>
            <person name="Murat C."/>
            <person name="Riley R."/>
            <person name="Ohm R."/>
            <person name="Sun H."/>
            <person name="Tunlid A."/>
            <person name="Henrissat B."/>
            <person name="Grigoriev I.V."/>
            <person name="Hibbett D.S."/>
            <person name="Martin F."/>
        </authorList>
    </citation>
    <scope>NUCLEOTIDE SEQUENCE [LARGE SCALE GENOMIC DNA]</scope>
    <source>
        <strain evidence="3">Foug A</strain>
    </source>
</reference>
<sequence>MVSTTLDSFRLPANRCTSASRKKTAALLATENNRDSPSPDHDENRAAQERRKESRSKPSSKNTRNPSGSLHINSPDSYLDELFASMNDGEHEDDGDDDEPEITEEQIYGSQEFYANINRLSPSGEGDDGDDGPAVGSDDGIEGQLKGYKDDQQDEGEGEGEGENGGGNDGAPKRKRKIVKEGKG</sequence>
<dbReference type="EMBL" id="KN822118">
    <property type="protein sequence ID" value="KIM56328.1"/>
    <property type="molecule type" value="Genomic_DNA"/>
</dbReference>
<evidence type="ECO:0000313" key="2">
    <source>
        <dbReference type="EMBL" id="KIM56328.1"/>
    </source>
</evidence>
<name>A0A0C2Z335_9AGAM</name>
<dbReference type="HOGENOM" id="CLU_1469044_0_0_1"/>
<feature type="region of interest" description="Disordered" evidence="1">
    <location>
        <begin position="1"/>
        <end position="184"/>
    </location>
</feature>
<dbReference type="AlphaFoldDB" id="A0A0C2Z335"/>
<feature type="compositionally biased region" description="Acidic residues" evidence="1">
    <location>
        <begin position="90"/>
        <end position="104"/>
    </location>
</feature>
<organism evidence="2 3">
    <name type="scientific">Scleroderma citrinum Foug A</name>
    <dbReference type="NCBI Taxonomy" id="1036808"/>
    <lineage>
        <taxon>Eukaryota</taxon>
        <taxon>Fungi</taxon>
        <taxon>Dikarya</taxon>
        <taxon>Basidiomycota</taxon>
        <taxon>Agaricomycotina</taxon>
        <taxon>Agaricomycetes</taxon>
        <taxon>Agaricomycetidae</taxon>
        <taxon>Boletales</taxon>
        <taxon>Sclerodermatineae</taxon>
        <taxon>Sclerodermataceae</taxon>
        <taxon>Scleroderma</taxon>
    </lineage>
</organism>
<evidence type="ECO:0000313" key="3">
    <source>
        <dbReference type="Proteomes" id="UP000053989"/>
    </source>
</evidence>
<accession>A0A0C2Z335</accession>
<proteinExistence type="predicted"/>
<protein>
    <submittedName>
        <fullName evidence="2">Uncharacterized protein</fullName>
    </submittedName>
</protein>
<feature type="compositionally biased region" description="Basic and acidic residues" evidence="1">
    <location>
        <begin position="32"/>
        <end position="56"/>
    </location>
</feature>
<evidence type="ECO:0000256" key="1">
    <source>
        <dbReference type="SAM" id="MobiDB-lite"/>
    </source>
</evidence>
<feature type="compositionally biased region" description="Acidic residues" evidence="1">
    <location>
        <begin position="152"/>
        <end position="162"/>
    </location>
</feature>
<dbReference type="Proteomes" id="UP000053989">
    <property type="component" value="Unassembled WGS sequence"/>
</dbReference>
<dbReference type="InParanoid" id="A0A0C2Z335"/>